<comment type="similarity">
    <text evidence="2">Belongs to the class-I pyridoxal-phosphate-dependent aminotransferase family.</text>
</comment>
<dbReference type="EC" id="2.6.1.2" evidence="6"/>
<evidence type="ECO:0000256" key="6">
    <source>
        <dbReference type="ARBA" id="ARBA00026106"/>
    </source>
</evidence>
<comment type="cofactor">
    <cofactor evidence="1">
        <name>pyridoxal 5'-phosphate</name>
        <dbReference type="ChEBI" id="CHEBI:597326"/>
    </cofactor>
</comment>
<dbReference type="InterPro" id="IPR051926">
    <property type="entry name" value="Ala_Aminotransferase"/>
</dbReference>
<organism evidence="8 9">
    <name type="scientific">Breznakiella homolactica</name>
    <dbReference type="NCBI Taxonomy" id="2798577"/>
    <lineage>
        <taxon>Bacteria</taxon>
        <taxon>Pseudomonadati</taxon>
        <taxon>Spirochaetota</taxon>
        <taxon>Spirochaetia</taxon>
        <taxon>Spirochaetales</taxon>
        <taxon>Breznakiellaceae</taxon>
        <taxon>Breznakiella</taxon>
    </lineage>
</organism>
<keyword evidence="3 8" id="KW-0032">Aminotransferase</keyword>
<reference evidence="8" key="1">
    <citation type="submission" date="2021-01" db="EMBL/GenBank/DDBJ databases">
        <title>Description of Breznakiella homolactica.</title>
        <authorList>
            <person name="Song Y."/>
            <person name="Brune A."/>
        </authorList>
    </citation>
    <scope>NUCLEOTIDE SEQUENCE</scope>
    <source>
        <strain evidence="8">RmG30</strain>
    </source>
</reference>
<keyword evidence="5" id="KW-0663">Pyridoxal phosphate</keyword>
<evidence type="ECO:0000256" key="2">
    <source>
        <dbReference type="ARBA" id="ARBA00007441"/>
    </source>
</evidence>
<dbReference type="PANTHER" id="PTHR43488:SF2">
    <property type="entry name" value="GLUTAMATE-PYRUVATE AMINOTRANSFERASE ALAA"/>
    <property type="match status" value="1"/>
</dbReference>
<feature type="domain" description="Aminotransferase class I/classII large" evidence="7">
    <location>
        <begin position="48"/>
        <end position="427"/>
    </location>
</feature>
<name>A0A7T7XML4_9SPIR</name>
<keyword evidence="4" id="KW-0808">Transferase</keyword>
<dbReference type="InterPro" id="IPR004839">
    <property type="entry name" value="Aminotransferase_I/II_large"/>
</dbReference>
<dbReference type="InterPro" id="IPR015424">
    <property type="entry name" value="PyrdxlP-dep_Trfase"/>
</dbReference>
<evidence type="ECO:0000256" key="3">
    <source>
        <dbReference type="ARBA" id="ARBA00022576"/>
    </source>
</evidence>
<evidence type="ECO:0000256" key="1">
    <source>
        <dbReference type="ARBA" id="ARBA00001933"/>
    </source>
</evidence>
<dbReference type="EMBL" id="CP067089">
    <property type="protein sequence ID" value="QQO09071.1"/>
    <property type="molecule type" value="Genomic_DNA"/>
</dbReference>
<dbReference type="Pfam" id="PF00155">
    <property type="entry name" value="Aminotran_1_2"/>
    <property type="match status" value="1"/>
</dbReference>
<dbReference type="GO" id="GO:0004021">
    <property type="term" value="F:L-alanine:2-oxoglutarate aminotransferase activity"/>
    <property type="evidence" value="ECO:0007669"/>
    <property type="project" value="UniProtKB-EC"/>
</dbReference>
<dbReference type="InterPro" id="IPR015422">
    <property type="entry name" value="PyrdxlP-dep_Trfase_small"/>
</dbReference>
<dbReference type="RefSeq" id="WP_215626376.1">
    <property type="nucleotide sequence ID" value="NZ_CP067089.2"/>
</dbReference>
<gene>
    <name evidence="8" type="ORF">JFL75_19405</name>
</gene>
<proteinExistence type="inferred from homology"/>
<accession>A0A7T7XML4</accession>
<evidence type="ECO:0000259" key="7">
    <source>
        <dbReference type="Pfam" id="PF00155"/>
    </source>
</evidence>
<dbReference type="PANTHER" id="PTHR43488">
    <property type="entry name" value="GLUTAMATE-PYRUVATE AMINOTRANSFERASE ALAA"/>
    <property type="match status" value="1"/>
</dbReference>
<dbReference type="KEGG" id="bhc:JFL75_19405"/>
<dbReference type="SUPFAM" id="SSF53383">
    <property type="entry name" value="PLP-dependent transferases"/>
    <property type="match status" value="1"/>
</dbReference>
<dbReference type="Gene3D" id="3.40.640.10">
    <property type="entry name" value="Type I PLP-dependent aspartate aminotransferase-like (Major domain)"/>
    <property type="match status" value="1"/>
</dbReference>
<keyword evidence="9" id="KW-1185">Reference proteome</keyword>
<dbReference type="CDD" id="cd00609">
    <property type="entry name" value="AAT_like"/>
    <property type="match status" value="1"/>
</dbReference>
<evidence type="ECO:0000256" key="4">
    <source>
        <dbReference type="ARBA" id="ARBA00022679"/>
    </source>
</evidence>
<dbReference type="Gene3D" id="3.90.1150.10">
    <property type="entry name" value="Aspartate Aminotransferase, domain 1"/>
    <property type="match status" value="1"/>
</dbReference>
<evidence type="ECO:0000256" key="5">
    <source>
        <dbReference type="ARBA" id="ARBA00022898"/>
    </source>
</evidence>
<dbReference type="NCBIfam" id="NF005334">
    <property type="entry name" value="PRK06855.1"/>
    <property type="match status" value="1"/>
</dbReference>
<sequence>MRRNIVHPGAGKLKYEIREIVAFARELSKWNIPIQWENIGDPVKKGEPVDQWIKDIVMQKAAEDLSYAYSETEGARESRDFLAEKANQRKKIGGPGDPDPALINAGDILFFNGLGDAVAKVFGFLRREARVLGPSPAYSTLSSAEAAHSGYEHLTYRLDPERSWMPDMADVELKVRYNDSIAGILLINPDNPTGAVYPVEVLREFVRIARTYGLFIVCDETYANIVYGGAETAALSQVIGDVPGLSLRSISKEVPWPGARCGWIEVYNRKADPWFDTYIQSLVDAKRLEVCSTSLPQLCIPAIMGDARYPEHLTRRAAMFEKRAEEAYTAFADTNGISLVKPRGALYATAIFDAAVLHDGNSINRSLPVSDPSLADFIREKTADVAPDKRFVYWLLASTGICVVPLSGFASELPGFRFTLLEHDDEKRRWIYKTIADSVRTYLESVPS</sequence>
<protein>
    <recommendedName>
        <fullName evidence="6">alanine transaminase</fullName>
        <ecNumber evidence="6">2.6.1.2</ecNumber>
    </recommendedName>
</protein>
<dbReference type="Proteomes" id="UP000595917">
    <property type="component" value="Chromosome"/>
</dbReference>
<dbReference type="InterPro" id="IPR015421">
    <property type="entry name" value="PyrdxlP-dep_Trfase_major"/>
</dbReference>
<evidence type="ECO:0000313" key="9">
    <source>
        <dbReference type="Proteomes" id="UP000595917"/>
    </source>
</evidence>
<evidence type="ECO:0000313" key="8">
    <source>
        <dbReference type="EMBL" id="QQO09071.1"/>
    </source>
</evidence>
<dbReference type="AlphaFoldDB" id="A0A7T7XML4"/>
<dbReference type="GO" id="GO:0030170">
    <property type="term" value="F:pyridoxal phosphate binding"/>
    <property type="evidence" value="ECO:0007669"/>
    <property type="project" value="InterPro"/>
</dbReference>